<evidence type="ECO:0000256" key="3">
    <source>
        <dbReference type="ARBA" id="ARBA00022741"/>
    </source>
</evidence>
<evidence type="ECO:0000256" key="4">
    <source>
        <dbReference type="ARBA" id="ARBA00022777"/>
    </source>
</evidence>
<dbReference type="InterPro" id="IPR036890">
    <property type="entry name" value="HATPase_C_sf"/>
</dbReference>
<dbReference type="PANTHER" id="PTHR11947">
    <property type="entry name" value="PYRUVATE DEHYDROGENASE KINASE"/>
    <property type="match status" value="1"/>
</dbReference>
<comment type="subcellular location">
    <subcellularLocation>
        <location evidence="7">Mitochondrion matrix</location>
    </subcellularLocation>
</comment>
<dbReference type="Pfam" id="PF02518">
    <property type="entry name" value="HATPase_c"/>
    <property type="match status" value="1"/>
</dbReference>
<dbReference type="EMBL" id="JAFBMS010000006">
    <property type="protein sequence ID" value="KAG9351859.1"/>
    <property type="molecule type" value="Genomic_DNA"/>
</dbReference>
<protein>
    <recommendedName>
        <fullName evidence="7">Protein-serine/threonine kinase</fullName>
        <ecNumber evidence="7">2.7.11.-</ecNumber>
    </recommendedName>
</protein>
<gene>
    <name evidence="10" type="ORF">JZ751_023110</name>
</gene>
<dbReference type="SUPFAM" id="SSF69012">
    <property type="entry name" value="alpha-ketoacid dehydrogenase kinase, N-terminal domain"/>
    <property type="match status" value="1"/>
</dbReference>
<feature type="domain" description="Histidine kinase/HSP90-like ATPase" evidence="9">
    <location>
        <begin position="278"/>
        <end position="450"/>
    </location>
</feature>
<comment type="similarity">
    <text evidence="1 7">Belongs to the PDK/BCKDK protein kinase family.</text>
</comment>
<dbReference type="AlphaFoldDB" id="A0A8T2PI44"/>
<dbReference type="Proteomes" id="UP000824540">
    <property type="component" value="Unassembled WGS sequence"/>
</dbReference>
<dbReference type="Gene3D" id="3.30.565.10">
    <property type="entry name" value="Histidine kinase-like ATPase, C-terminal domain"/>
    <property type="match status" value="2"/>
</dbReference>
<dbReference type="InterPro" id="IPR036784">
    <property type="entry name" value="AK/P_DHK_N_sf"/>
</dbReference>
<evidence type="ECO:0000256" key="1">
    <source>
        <dbReference type="ARBA" id="ARBA00006155"/>
    </source>
</evidence>
<dbReference type="EC" id="2.7.11.-" evidence="7"/>
<organism evidence="10 11">
    <name type="scientific">Albula glossodonta</name>
    <name type="common">roundjaw bonefish</name>
    <dbReference type="NCBI Taxonomy" id="121402"/>
    <lineage>
        <taxon>Eukaryota</taxon>
        <taxon>Metazoa</taxon>
        <taxon>Chordata</taxon>
        <taxon>Craniata</taxon>
        <taxon>Vertebrata</taxon>
        <taxon>Euteleostomi</taxon>
        <taxon>Actinopterygii</taxon>
        <taxon>Neopterygii</taxon>
        <taxon>Teleostei</taxon>
        <taxon>Albuliformes</taxon>
        <taxon>Albulidae</taxon>
        <taxon>Albula</taxon>
    </lineage>
</organism>
<dbReference type="GO" id="GO:0005759">
    <property type="term" value="C:mitochondrial matrix"/>
    <property type="evidence" value="ECO:0007669"/>
    <property type="project" value="UniProtKB-SubCell"/>
</dbReference>
<evidence type="ECO:0000256" key="5">
    <source>
        <dbReference type="ARBA" id="ARBA00022840"/>
    </source>
</evidence>
<evidence type="ECO:0000313" key="11">
    <source>
        <dbReference type="Proteomes" id="UP000824540"/>
    </source>
</evidence>
<dbReference type="InterPro" id="IPR003594">
    <property type="entry name" value="HATPase_dom"/>
</dbReference>
<dbReference type="SUPFAM" id="SSF55874">
    <property type="entry name" value="ATPase domain of HSP90 chaperone/DNA topoisomerase II/histidine kinase"/>
    <property type="match status" value="1"/>
</dbReference>
<keyword evidence="11" id="KW-1185">Reference proteome</keyword>
<dbReference type="PANTHER" id="PTHR11947:SF39">
    <property type="entry name" value="PROTEIN-SERINE_THREONINE KINASE"/>
    <property type="match status" value="1"/>
</dbReference>
<dbReference type="OrthoDB" id="3264224at2759"/>
<dbReference type="Pfam" id="PF10436">
    <property type="entry name" value="BCDHK_Adom3"/>
    <property type="match status" value="1"/>
</dbReference>
<evidence type="ECO:0000256" key="8">
    <source>
        <dbReference type="SAM" id="MobiDB-lite"/>
    </source>
</evidence>
<dbReference type="CDD" id="cd16929">
    <property type="entry name" value="HATPase_PDK-like"/>
    <property type="match status" value="1"/>
</dbReference>
<feature type="region of interest" description="Disordered" evidence="8">
    <location>
        <begin position="334"/>
        <end position="363"/>
    </location>
</feature>
<dbReference type="GO" id="GO:0004740">
    <property type="term" value="F:pyruvate dehydrogenase (acetyl-transferring) kinase activity"/>
    <property type="evidence" value="ECO:0007669"/>
    <property type="project" value="TreeGrafter"/>
</dbReference>
<dbReference type="GO" id="GO:0010906">
    <property type="term" value="P:regulation of glucose metabolic process"/>
    <property type="evidence" value="ECO:0007669"/>
    <property type="project" value="TreeGrafter"/>
</dbReference>
<sequence length="458" mass="51445">MRTRVTGRAIEMLGCSTLTSPGVTRILRTPISKIINPLPALDYGVNERFRSTSSMQGYYELARERSKTVTSFYNQSAIDASAEKASVRLTPTTLLYAGKSPDGHHVLSSAKYLQKELPVRIAHRIKGFRSLPFIIGCNPTILQVHELYIRAYHKLSDFPPTEAQYSKLVQQLLDDHKDVVTMLAEGFRECRKHIQDEGLVRNFLDTTLTSRLGIRMLATHHLALHEENPDFVGIICRRLSPKKVIEKWVDFARRLCEHQYGSSPRVRINGHVAARFPFIPLPLDYILPELLKNAMRATMESHLDTPYNVPDVVVTIANNETDFVIRAVTMEMAERDPHTPCPRQRSHHGDGRAGPPHPLISDRGGGIPHSILAKVMDYHFSTAEQSAQDPRMSNLFNNITNSGPQSGPMHGFGFGLPTSRAYAEYLGGSLSIQSMQGIGTDVYLRLRHIDGKEESFRV</sequence>
<dbReference type="SMART" id="SM00387">
    <property type="entry name" value="HATPase_c"/>
    <property type="match status" value="1"/>
</dbReference>
<comment type="caution">
    <text evidence="10">The sequence shown here is derived from an EMBL/GenBank/DDBJ whole genome shotgun (WGS) entry which is preliminary data.</text>
</comment>
<name>A0A8T2PI44_9TELE</name>
<evidence type="ECO:0000256" key="7">
    <source>
        <dbReference type="RuleBase" id="RU366032"/>
    </source>
</evidence>
<evidence type="ECO:0000256" key="2">
    <source>
        <dbReference type="ARBA" id="ARBA00022679"/>
    </source>
</evidence>
<keyword evidence="5 7" id="KW-0067">ATP-binding</keyword>
<evidence type="ECO:0000256" key="6">
    <source>
        <dbReference type="ARBA" id="ARBA00023128"/>
    </source>
</evidence>
<dbReference type="InterPro" id="IPR039028">
    <property type="entry name" value="BCKD/PDK"/>
</dbReference>
<dbReference type="Gene3D" id="1.20.140.20">
    <property type="entry name" value="Alpha-ketoacid/pyruvate dehydrogenase kinase, N-terminal domain"/>
    <property type="match status" value="1"/>
</dbReference>
<dbReference type="InterPro" id="IPR018955">
    <property type="entry name" value="BCDHK/PDK_N"/>
</dbReference>
<reference evidence="10" key="1">
    <citation type="thesis" date="2021" institute="BYU ScholarsArchive" country="Provo, UT, USA">
        <title>Applications of and Algorithms for Genome Assembly and Genomic Analyses with an Emphasis on Marine Teleosts.</title>
        <authorList>
            <person name="Pickett B.D."/>
        </authorList>
    </citation>
    <scope>NUCLEOTIDE SEQUENCE</scope>
    <source>
        <strain evidence="10">HI-2016</strain>
    </source>
</reference>
<keyword evidence="2 7" id="KW-0808">Transferase</keyword>
<proteinExistence type="inferred from homology"/>
<keyword evidence="3 7" id="KW-0547">Nucleotide-binding</keyword>
<evidence type="ECO:0000259" key="9">
    <source>
        <dbReference type="SMART" id="SM00387"/>
    </source>
</evidence>
<keyword evidence="6 7" id="KW-0496">Mitochondrion</keyword>
<accession>A0A8T2PI44</accession>
<evidence type="ECO:0000313" key="10">
    <source>
        <dbReference type="EMBL" id="KAG9351859.1"/>
    </source>
</evidence>
<dbReference type="GO" id="GO:0005524">
    <property type="term" value="F:ATP binding"/>
    <property type="evidence" value="ECO:0007669"/>
    <property type="project" value="UniProtKB-UniRule"/>
</dbReference>
<keyword evidence="4 7" id="KW-0418">Kinase</keyword>